<evidence type="ECO:0000256" key="1">
    <source>
        <dbReference type="ARBA" id="ARBA00010923"/>
    </source>
</evidence>
<evidence type="ECO:0000256" key="2">
    <source>
        <dbReference type="ARBA" id="ARBA00022747"/>
    </source>
</evidence>
<accession>A0A4R8LYQ4</accession>
<dbReference type="AlphaFoldDB" id="A0A4R8LYQ4"/>
<dbReference type="InterPro" id="IPR000055">
    <property type="entry name" value="Restrct_endonuc_typeI_TRD"/>
</dbReference>
<dbReference type="CDD" id="cd17287">
    <property type="entry name" value="RMtype1_S_EcoN10ORF171P_TRD2-CR2_like"/>
    <property type="match status" value="1"/>
</dbReference>
<feature type="domain" description="Type I restriction modification DNA specificity" evidence="4">
    <location>
        <begin position="224"/>
        <end position="399"/>
    </location>
</feature>
<gene>
    <name evidence="5" type="ORF">BX592_106120</name>
</gene>
<dbReference type="EMBL" id="SORE01000006">
    <property type="protein sequence ID" value="TDY51826.1"/>
    <property type="molecule type" value="Genomic_DNA"/>
</dbReference>
<sequence length="418" mass="46963">MIVKKEKKKAVVPKLRFPEFRESEGWDLKHGDELFDAINNRSPSEALPILAITQEHGAIPRDQIDYHVSVTAQSIESYKVVEKGDFIISLRSFQGGIEYSSYRGICSPAYVVLRRKGEGSDGYFRHLFKSARFIQQLTRNIEGLRDGKMISYKQFSEQLISVPAPTEQKKIADCLTSLDELIAAQGRKVEALKTYKRGLMQQLFPREGETLPRLRFPEFRDAPEWKEVPLGDLFDTSSGGTPDRTKREYWTGTIPWVTTSLVDFNVITKVDESISEAGLENSSAKVFPGGTVLIAMYGQGKTRGKVAMLGIPAATNQACAAILPNDDVDNGFTFVSLCGRYEEMRKLSNSGGQENLSQALIRALPFRYPKDVDEQSKIVECFSEIDALIIGEDEKLNALKIHKEGLMQQLFPNLEYTK</sequence>
<dbReference type="InterPro" id="IPR052021">
    <property type="entry name" value="Type-I_RS_S_subunit"/>
</dbReference>
<keyword evidence="6" id="KW-1185">Reference proteome</keyword>
<evidence type="ECO:0000256" key="3">
    <source>
        <dbReference type="ARBA" id="ARBA00023125"/>
    </source>
</evidence>
<organism evidence="5 6">
    <name type="scientific">Paraburkholderia rhizosphaerae</name>
    <dbReference type="NCBI Taxonomy" id="480658"/>
    <lineage>
        <taxon>Bacteria</taxon>
        <taxon>Pseudomonadati</taxon>
        <taxon>Pseudomonadota</taxon>
        <taxon>Betaproteobacteria</taxon>
        <taxon>Burkholderiales</taxon>
        <taxon>Burkholderiaceae</taxon>
        <taxon>Paraburkholderia</taxon>
    </lineage>
</organism>
<comment type="similarity">
    <text evidence="1">Belongs to the type-I restriction system S methylase family.</text>
</comment>
<dbReference type="GO" id="GO:0003677">
    <property type="term" value="F:DNA binding"/>
    <property type="evidence" value="ECO:0007669"/>
    <property type="project" value="UniProtKB-KW"/>
</dbReference>
<name>A0A4R8LYQ4_9BURK</name>
<comment type="caution">
    <text evidence="5">The sequence shown here is derived from an EMBL/GenBank/DDBJ whole genome shotgun (WGS) entry which is preliminary data.</text>
</comment>
<proteinExistence type="inferred from homology"/>
<feature type="domain" description="Type I restriction modification DNA specificity" evidence="4">
    <location>
        <begin position="68"/>
        <end position="189"/>
    </location>
</feature>
<dbReference type="GO" id="GO:0009307">
    <property type="term" value="P:DNA restriction-modification system"/>
    <property type="evidence" value="ECO:0007669"/>
    <property type="project" value="UniProtKB-KW"/>
</dbReference>
<evidence type="ECO:0000259" key="4">
    <source>
        <dbReference type="Pfam" id="PF01420"/>
    </source>
</evidence>
<evidence type="ECO:0000313" key="5">
    <source>
        <dbReference type="EMBL" id="TDY51826.1"/>
    </source>
</evidence>
<dbReference type="OrthoDB" id="5298944at2"/>
<evidence type="ECO:0000313" key="6">
    <source>
        <dbReference type="Proteomes" id="UP000295509"/>
    </source>
</evidence>
<dbReference type="Proteomes" id="UP000295509">
    <property type="component" value="Unassembled WGS sequence"/>
</dbReference>
<dbReference type="PANTHER" id="PTHR30408">
    <property type="entry name" value="TYPE-1 RESTRICTION ENZYME ECOKI SPECIFICITY PROTEIN"/>
    <property type="match status" value="1"/>
</dbReference>
<dbReference type="Pfam" id="PF01420">
    <property type="entry name" value="Methylase_S"/>
    <property type="match status" value="2"/>
</dbReference>
<reference evidence="5 6" key="1">
    <citation type="submission" date="2019-03" db="EMBL/GenBank/DDBJ databases">
        <title>Genomic Encyclopedia of Type Strains, Phase III (KMG-III): the genomes of soil and plant-associated and newly described type strains.</title>
        <authorList>
            <person name="Whitman W."/>
        </authorList>
    </citation>
    <scope>NUCLEOTIDE SEQUENCE [LARGE SCALE GENOMIC DNA]</scope>
    <source>
        <strain evidence="5 6">LMG 29544</strain>
    </source>
</reference>
<protein>
    <submittedName>
        <fullName evidence="5">Type I restriction enzyme S subunit</fullName>
    </submittedName>
</protein>
<dbReference type="Gene3D" id="3.90.220.20">
    <property type="entry name" value="DNA methylase specificity domains"/>
    <property type="match status" value="2"/>
</dbReference>
<dbReference type="SUPFAM" id="SSF116734">
    <property type="entry name" value="DNA methylase specificity domain"/>
    <property type="match status" value="2"/>
</dbReference>
<keyword evidence="3" id="KW-0238">DNA-binding</keyword>
<dbReference type="Gene3D" id="1.10.287.1120">
    <property type="entry name" value="Bipartite methylase S protein"/>
    <property type="match status" value="1"/>
</dbReference>
<dbReference type="InterPro" id="IPR044946">
    <property type="entry name" value="Restrct_endonuc_typeI_TRD_sf"/>
</dbReference>
<keyword evidence="2" id="KW-0680">Restriction system</keyword>
<dbReference type="PANTHER" id="PTHR30408:SF12">
    <property type="entry name" value="TYPE I RESTRICTION ENZYME MJAVIII SPECIFICITY SUBUNIT"/>
    <property type="match status" value="1"/>
</dbReference>